<protein>
    <submittedName>
        <fullName evidence="1">Uncharacterized protein</fullName>
    </submittedName>
</protein>
<comment type="caution">
    <text evidence="1">The sequence shown here is derived from an EMBL/GenBank/DDBJ whole genome shotgun (WGS) entry which is preliminary data.</text>
</comment>
<evidence type="ECO:0000313" key="1">
    <source>
        <dbReference type="EMBL" id="ENV09547.1"/>
    </source>
</evidence>
<dbReference type="PATRIC" id="fig|1144672.3.peg.2105"/>
<organism evidence="1 2">
    <name type="scientific">Acinetobacter higginsii</name>
    <dbReference type="NCBI Taxonomy" id="70347"/>
    <lineage>
        <taxon>Bacteria</taxon>
        <taxon>Pseudomonadati</taxon>
        <taxon>Pseudomonadota</taxon>
        <taxon>Gammaproteobacteria</taxon>
        <taxon>Moraxellales</taxon>
        <taxon>Moraxellaceae</taxon>
        <taxon>Acinetobacter</taxon>
    </lineage>
</organism>
<accession>N8WBT0</accession>
<dbReference type="RefSeq" id="WP_004805078.1">
    <property type="nucleotide sequence ID" value="NZ_KB849440.1"/>
</dbReference>
<dbReference type="AlphaFoldDB" id="N8WBT0"/>
<dbReference type="STRING" id="1144672.F966_02205"/>
<dbReference type="HOGENOM" id="CLU_1465247_0_0_6"/>
<dbReference type="eggNOG" id="ENOG50349SI">
    <property type="taxonomic scope" value="Bacteria"/>
</dbReference>
<sequence>MNDFFIANNESLPHTFIDQKIEVKQIQVKDLARFSMYAIKIKDALESYSIETITPLIEPQMLNIMGLVSIVTTLSPKTFIENTAQTKAIAELVLKIIEVNEAYFKKDKRQNRTKKETKEVTWFHLFAYLIKSGHRHDDIMNMSYGAFMEYLKEAQAFERQQIKSYAIATRVANNAKQQGWDKYLKQLDE</sequence>
<reference evidence="1 2" key="1">
    <citation type="submission" date="2013-02" db="EMBL/GenBank/DDBJ databases">
        <title>The Genome Sequence of Acinetobacter sp. CIP 56.2.</title>
        <authorList>
            <consortium name="The Broad Institute Genome Sequencing Platform"/>
            <consortium name="The Broad Institute Genome Sequencing Center for Infectious Disease"/>
            <person name="Cerqueira G."/>
            <person name="Feldgarden M."/>
            <person name="Courvalin P."/>
            <person name="Perichon B."/>
            <person name="Grillot-Courvalin C."/>
            <person name="Clermont D."/>
            <person name="Rocha E."/>
            <person name="Yoon E.-J."/>
            <person name="Nemec A."/>
            <person name="Walker B."/>
            <person name="Young S.K."/>
            <person name="Zeng Q."/>
            <person name="Gargeya S."/>
            <person name="Fitzgerald M."/>
            <person name="Haas B."/>
            <person name="Abouelleil A."/>
            <person name="Alvarado L."/>
            <person name="Arachchi H.M."/>
            <person name="Berlin A.M."/>
            <person name="Chapman S.B."/>
            <person name="Dewar J."/>
            <person name="Goldberg J."/>
            <person name="Griggs A."/>
            <person name="Gujja S."/>
            <person name="Hansen M."/>
            <person name="Howarth C."/>
            <person name="Imamovic A."/>
            <person name="Larimer J."/>
            <person name="McCowan C."/>
            <person name="Murphy C."/>
            <person name="Neiman D."/>
            <person name="Pearson M."/>
            <person name="Priest M."/>
            <person name="Roberts A."/>
            <person name="Saif S."/>
            <person name="Shea T."/>
            <person name="Sisk P."/>
            <person name="Sykes S."/>
            <person name="Wortman J."/>
            <person name="Nusbaum C."/>
            <person name="Birren B."/>
        </authorList>
    </citation>
    <scope>NUCLEOTIDE SEQUENCE [LARGE SCALE GENOMIC DNA]</scope>
    <source>
        <strain evidence="1 2">CIP 56.2</strain>
    </source>
</reference>
<evidence type="ECO:0000313" key="2">
    <source>
        <dbReference type="Proteomes" id="UP000013209"/>
    </source>
</evidence>
<name>N8WBT0_9GAMM</name>
<proteinExistence type="predicted"/>
<dbReference type="Proteomes" id="UP000013209">
    <property type="component" value="Unassembled WGS sequence"/>
</dbReference>
<gene>
    <name evidence="1" type="ORF">F966_02205</name>
</gene>
<dbReference type="EMBL" id="APPH01000009">
    <property type="protein sequence ID" value="ENV09547.1"/>
    <property type="molecule type" value="Genomic_DNA"/>
</dbReference>